<dbReference type="InterPro" id="IPR027805">
    <property type="entry name" value="Transposase_HTH_dom"/>
</dbReference>
<feature type="domain" description="Transposase Helix-turn-helix" evidence="6">
    <location>
        <begin position="141"/>
        <end position="193"/>
    </location>
</feature>
<feature type="domain" description="DDE Tnp4" evidence="5">
    <location>
        <begin position="221"/>
        <end position="376"/>
    </location>
</feature>
<evidence type="ECO:0000256" key="3">
    <source>
        <dbReference type="SAM" id="Coils"/>
    </source>
</evidence>
<dbReference type="Pfam" id="PF13359">
    <property type="entry name" value="DDE_Tnp_4"/>
    <property type="match status" value="1"/>
</dbReference>
<dbReference type="PANTHER" id="PTHR23080">
    <property type="entry name" value="THAP DOMAIN PROTEIN"/>
    <property type="match status" value="1"/>
</dbReference>
<keyword evidence="2" id="KW-0479">Metal-binding</keyword>
<gene>
    <name evidence="7" type="ORF">ACEWY4_006018</name>
</gene>
<comment type="cofactor">
    <cofactor evidence="1">
        <name>a divalent metal cation</name>
        <dbReference type="ChEBI" id="CHEBI:60240"/>
    </cofactor>
</comment>
<dbReference type="EMBL" id="JBHFQA010000006">
    <property type="protein sequence ID" value="KAL2096811.1"/>
    <property type="molecule type" value="Genomic_DNA"/>
</dbReference>
<feature type="compositionally biased region" description="Basic and acidic residues" evidence="4">
    <location>
        <begin position="20"/>
        <end position="34"/>
    </location>
</feature>
<sequence>MDIDSPDFVPSVFAYTAQREDPQFNRKRRRDESTIRQLSDETSLSEQLPSAEEEDLIPRYEYNSLCERYNQLQEECASLRQDVTRLTAENERLREDLKASRFCYNTIRSDIPQFLFLTGLQIIVFNWLIQKLSGTVDTVCKKLSLQDHLLVVLMKLKIGFSNKYLAYKFNVSNSTISNICRAWIPTMATVLKPLIKWPSKGAVLKSLPHSFKNFKRCRCIIDCTGIFIDRPTNVTARAQTWSNYKHSNTIKYLIGISPAGAITFISSGWGDKQITRESGILNLLEQNDEVLADRGFLIRDDLAALGVTLRIPSFTKGKKQLAAHEVDRSRQLSRVRIHVECVIGRWKTFKILQTVIPVSQVDMLDDIVIICAALTNLCNSVVTK</sequence>
<dbReference type="AlphaFoldDB" id="A0ABD1KCT0"/>
<evidence type="ECO:0000259" key="6">
    <source>
        <dbReference type="Pfam" id="PF13613"/>
    </source>
</evidence>
<feature type="coiled-coil region" evidence="3">
    <location>
        <begin position="62"/>
        <end position="96"/>
    </location>
</feature>
<keyword evidence="3" id="KW-0175">Coiled coil</keyword>
<accession>A0ABD1KCT0</accession>
<dbReference type="GO" id="GO:0046872">
    <property type="term" value="F:metal ion binding"/>
    <property type="evidence" value="ECO:0007669"/>
    <property type="project" value="UniProtKB-KW"/>
</dbReference>
<feature type="region of interest" description="Disordered" evidence="4">
    <location>
        <begin position="20"/>
        <end position="47"/>
    </location>
</feature>
<evidence type="ECO:0000313" key="8">
    <source>
        <dbReference type="Proteomes" id="UP001591681"/>
    </source>
</evidence>
<proteinExistence type="predicted"/>
<dbReference type="Pfam" id="PF13613">
    <property type="entry name" value="HTH_Tnp_4"/>
    <property type="match status" value="1"/>
</dbReference>
<dbReference type="Proteomes" id="UP001591681">
    <property type="component" value="Unassembled WGS sequence"/>
</dbReference>
<reference evidence="7 8" key="1">
    <citation type="submission" date="2024-09" db="EMBL/GenBank/DDBJ databases">
        <title>A chromosome-level genome assembly of Gray's grenadier anchovy, Coilia grayii.</title>
        <authorList>
            <person name="Fu Z."/>
        </authorList>
    </citation>
    <scope>NUCLEOTIDE SEQUENCE [LARGE SCALE GENOMIC DNA]</scope>
    <source>
        <strain evidence="7">G4</strain>
        <tissue evidence="7">Muscle</tissue>
    </source>
</reference>
<keyword evidence="8" id="KW-1185">Reference proteome</keyword>
<evidence type="ECO:0000256" key="4">
    <source>
        <dbReference type="SAM" id="MobiDB-lite"/>
    </source>
</evidence>
<evidence type="ECO:0000313" key="7">
    <source>
        <dbReference type="EMBL" id="KAL2096811.1"/>
    </source>
</evidence>
<evidence type="ECO:0008006" key="9">
    <source>
        <dbReference type="Google" id="ProtNLM"/>
    </source>
</evidence>
<feature type="compositionally biased region" description="Polar residues" evidence="4">
    <location>
        <begin position="35"/>
        <end position="47"/>
    </location>
</feature>
<evidence type="ECO:0000256" key="2">
    <source>
        <dbReference type="ARBA" id="ARBA00022723"/>
    </source>
</evidence>
<name>A0ABD1KCT0_9TELE</name>
<evidence type="ECO:0000259" key="5">
    <source>
        <dbReference type="Pfam" id="PF13359"/>
    </source>
</evidence>
<dbReference type="InterPro" id="IPR027806">
    <property type="entry name" value="HARBI1_dom"/>
</dbReference>
<protein>
    <recommendedName>
        <fullName evidence="9">DDE Tnp4 domain-containing protein</fullName>
    </recommendedName>
</protein>
<organism evidence="7 8">
    <name type="scientific">Coilia grayii</name>
    <name type="common">Gray's grenadier anchovy</name>
    <dbReference type="NCBI Taxonomy" id="363190"/>
    <lineage>
        <taxon>Eukaryota</taxon>
        <taxon>Metazoa</taxon>
        <taxon>Chordata</taxon>
        <taxon>Craniata</taxon>
        <taxon>Vertebrata</taxon>
        <taxon>Euteleostomi</taxon>
        <taxon>Actinopterygii</taxon>
        <taxon>Neopterygii</taxon>
        <taxon>Teleostei</taxon>
        <taxon>Clupei</taxon>
        <taxon>Clupeiformes</taxon>
        <taxon>Clupeoidei</taxon>
        <taxon>Engraulidae</taxon>
        <taxon>Coilinae</taxon>
        <taxon>Coilia</taxon>
    </lineage>
</organism>
<comment type="caution">
    <text evidence="7">The sequence shown here is derived from an EMBL/GenBank/DDBJ whole genome shotgun (WGS) entry which is preliminary data.</text>
</comment>
<evidence type="ECO:0000256" key="1">
    <source>
        <dbReference type="ARBA" id="ARBA00001968"/>
    </source>
</evidence>